<proteinExistence type="inferred from homology"/>
<evidence type="ECO:0000313" key="3">
    <source>
        <dbReference type="EMBL" id="MCB5363568.1"/>
    </source>
</evidence>
<comment type="similarity">
    <text evidence="1">Belongs to the ComF/GntX family.</text>
</comment>
<dbReference type="Gene3D" id="3.40.50.2020">
    <property type="match status" value="1"/>
</dbReference>
<name>A0ABS8CC50_9BURK</name>
<dbReference type="SUPFAM" id="SSF53271">
    <property type="entry name" value="PRTase-like"/>
    <property type="match status" value="1"/>
</dbReference>
<dbReference type="PANTHER" id="PTHR47505">
    <property type="entry name" value="DNA UTILIZATION PROTEIN YHGH"/>
    <property type="match status" value="1"/>
</dbReference>
<dbReference type="InterPro" id="IPR000836">
    <property type="entry name" value="PRTase_dom"/>
</dbReference>
<dbReference type="Proteomes" id="UP000776983">
    <property type="component" value="Unassembled WGS sequence"/>
</dbReference>
<reference evidence="3 4" key="1">
    <citation type="submission" date="2020-07" db="EMBL/GenBank/DDBJ databases">
        <title>Pusillimonas sp. nov., isolated from poultry manure in Taiwan.</title>
        <authorList>
            <person name="Lin S.-Y."/>
            <person name="Tang Y.-S."/>
            <person name="Young C.-C."/>
        </authorList>
    </citation>
    <scope>NUCLEOTIDE SEQUENCE [LARGE SCALE GENOMIC DNA]</scope>
    <source>
        <strain evidence="3 4">CC-YST705</strain>
    </source>
</reference>
<keyword evidence="4" id="KW-1185">Reference proteome</keyword>
<comment type="caution">
    <text evidence="3">The sequence shown here is derived from an EMBL/GenBank/DDBJ whole genome shotgun (WGS) entry which is preliminary data.</text>
</comment>
<accession>A0ABS8CC50</accession>
<evidence type="ECO:0000259" key="2">
    <source>
        <dbReference type="Pfam" id="PF00156"/>
    </source>
</evidence>
<dbReference type="InterPro" id="IPR051910">
    <property type="entry name" value="ComF/GntX_DNA_util-trans"/>
</dbReference>
<organism evidence="3 4">
    <name type="scientific">Mesopusillimonas faecipullorum</name>
    <dbReference type="NCBI Taxonomy" id="2755040"/>
    <lineage>
        <taxon>Bacteria</taxon>
        <taxon>Pseudomonadati</taxon>
        <taxon>Pseudomonadota</taxon>
        <taxon>Betaproteobacteria</taxon>
        <taxon>Burkholderiales</taxon>
        <taxon>Alcaligenaceae</taxon>
        <taxon>Mesopusillimonas</taxon>
    </lineage>
</organism>
<protein>
    <submittedName>
        <fullName evidence="3">ComF family protein</fullName>
    </submittedName>
</protein>
<dbReference type="RefSeq" id="WP_226953910.1">
    <property type="nucleotide sequence ID" value="NZ_JACDXW010000003.1"/>
</dbReference>
<dbReference type="CDD" id="cd06223">
    <property type="entry name" value="PRTases_typeI"/>
    <property type="match status" value="1"/>
</dbReference>
<dbReference type="EMBL" id="JACDXW010000003">
    <property type="protein sequence ID" value="MCB5363568.1"/>
    <property type="molecule type" value="Genomic_DNA"/>
</dbReference>
<sequence length="211" mass="23256">MLCRQDVLASRLAFPCCERCGLCPAQASDCPDCIALVPAFEKVIAACDYAFPADQLIRQFKQQHRFQHSRALAALIAQSLQGAMPEWWGQAWLVPIPASRQALLRRGFNPAVELARGVQVHLGARVRTDILLRSRETGAERVQKRLQRSQRLQAAGQAFVCRQNLAQAHIVLVDDVMTTGATLHAAASVLRQAGAKTVWGVVAARTPYHVR</sequence>
<feature type="domain" description="Phosphoribosyltransferase" evidence="2">
    <location>
        <begin position="103"/>
        <end position="202"/>
    </location>
</feature>
<dbReference type="InterPro" id="IPR029057">
    <property type="entry name" value="PRTase-like"/>
</dbReference>
<dbReference type="PANTHER" id="PTHR47505:SF1">
    <property type="entry name" value="DNA UTILIZATION PROTEIN YHGH"/>
    <property type="match status" value="1"/>
</dbReference>
<evidence type="ECO:0000256" key="1">
    <source>
        <dbReference type="ARBA" id="ARBA00008007"/>
    </source>
</evidence>
<dbReference type="Pfam" id="PF00156">
    <property type="entry name" value="Pribosyltran"/>
    <property type="match status" value="1"/>
</dbReference>
<evidence type="ECO:0000313" key="4">
    <source>
        <dbReference type="Proteomes" id="UP000776983"/>
    </source>
</evidence>
<gene>
    <name evidence="3" type="ORF">H0484_07375</name>
</gene>